<comment type="similarity">
    <text evidence="7">Belongs to the adenylyl cyclase class-4/guanylyl cyclase family.</text>
</comment>
<reference evidence="12 13" key="1">
    <citation type="submission" date="2019-08" db="EMBL/GenBank/DDBJ databases">
        <title>Genome of Phaeodactylibacter luteus.</title>
        <authorList>
            <person name="Bowman J.P."/>
        </authorList>
    </citation>
    <scope>NUCLEOTIDE SEQUENCE [LARGE SCALE GENOMIC DNA]</scope>
    <source>
        <strain evidence="12 13">KCTC 42180</strain>
    </source>
</reference>
<dbReference type="RefSeq" id="WP_147165836.1">
    <property type="nucleotide sequence ID" value="NZ_VOOR01000003.1"/>
</dbReference>
<accession>A0A5C6S2U5</accession>
<organism evidence="12 13">
    <name type="scientific">Phaeodactylibacter luteus</name>
    <dbReference type="NCBI Taxonomy" id="1564516"/>
    <lineage>
        <taxon>Bacteria</taxon>
        <taxon>Pseudomonadati</taxon>
        <taxon>Bacteroidota</taxon>
        <taxon>Saprospiria</taxon>
        <taxon>Saprospirales</taxon>
        <taxon>Haliscomenobacteraceae</taxon>
        <taxon>Phaeodactylibacter</taxon>
    </lineage>
</organism>
<dbReference type="Pfam" id="PF00211">
    <property type="entry name" value="Guanylate_cyc"/>
    <property type="match status" value="1"/>
</dbReference>
<feature type="coiled-coil region" evidence="8">
    <location>
        <begin position="162"/>
        <end position="233"/>
    </location>
</feature>
<evidence type="ECO:0000256" key="1">
    <source>
        <dbReference type="ARBA" id="ARBA00004370"/>
    </source>
</evidence>
<name>A0A5C6S2U5_9BACT</name>
<dbReference type="CDD" id="cd07302">
    <property type="entry name" value="CHD"/>
    <property type="match status" value="1"/>
</dbReference>
<keyword evidence="6 7" id="KW-0456">Lyase</keyword>
<feature type="transmembrane region" description="Helical" evidence="9">
    <location>
        <begin position="236"/>
        <end position="254"/>
    </location>
</feature>
<evidence type="ECO:0000313" key="13">
    <source>
        <dbReference type="Proteomes" id="UP000321580"/>
    </source>
</evidence>
<keyword evidence="13" id="KW-1185">Reference proteome</keyword>
<proteinExistence type="inferred from homology"/>
<dbReference type="InterPro" id="IPR018297">
    <property type="entry name" value="A/G_cyclase_CS"/>
</dbReference>
<evidence type="ECO:0000256" key="6">
    <source>
        <dbReference type="ARBA" id="ARBA00023239"/>
    </source>
</evidence>
<dbReference type="GO" id="GO:0000166">
    <property type="term" value="F:nucleotide binding"/>
    <property type="evidence" value="ECO:0007669"/>
    <property type="project" value="UniProtKB-KW"/>
</dbReference>
<dbReference type="PANTHER" id="PTHR11920">
    <property type="entry name" value="GUANYLYL CYCLASE"/>
    <property type="match status" value="1"/>
</dbReference>
<evidence type="ECO:0000256" key="8">
    <source>
        <dbReference type="SAM" id="Coils"/>
    </source>
</evidence>
<feature type="signal peptide" evidence="10">
    <location>
        <begin position="1"/>
        <end position="21"/>
    </location>
</feature>
<dbReference type="InterPro" id="IPR029787">
    <property type="entry name" value="Nucleotide_cyclase"/>
</dbReference>
<sequence>MRTLFLLPLLLSLLLPASLLSQEGPQQRLNHKRIELGWQLIKASRFDDALRLAREIENRAGRDAAQLAAAKVLEARARAGQHPARLSRRDRKQVEKALLDARDLLREAPVDSLSRLARRVGLLLDGYDPSSTAPGGVAQQKPTLDALKAQKIELFSAIGDTIRNLQQQRAQFEAQVSQLSLEQARQKLALAQQQKALDSIALARLQDSLTVSQQEQQLQVQEAELLLQETQRNRSLILAAAIILIAAILTVLYFNSRRSNRVLATERKRSDELLRNILPATVAEELKSNGQAQARHFEEVTVLFTDFENFSRIAKDLQPDALVKALDECFRAFDAITEKHGLEKIKTIGDAYMCAAGLTGDTAQQASRAIAAALDIQAWLDKAAGLPFNKARIGIHTGPVTAGVVGARKFAYDIWGDTVNTAARLESNGEPGRVNVSQTTMEQAEGPFTFLSRGKIAAKGVGEIDMYFVEAAAGQPKAIKPVG</sequence>
<dbReference type="GO" id="GO:0016020">
    <property type="term" value="C:membrane"/>
    <property type="evidence" value="ECO:0007669"/>
    <property type="project" value="UniProtKB-SubCell"/>
</dbReference>
<dbReference type="AlphaFoldDB" id="A0A5C6S2U5"/>
<evidence type="ECO:0000256" key="5">
    <source>
        <dbReference type="ARBA" id="ARBA00023136"/>
    </source>
</evidence>
<dbReference type="Proteomes" id="UP000321580">
    <property type="component" value="Unassembled WGS sequence"/>
</dbReference>
<dbReference type="EMBL" id="VOOR01000003">
    <property type="protein sequence ID" value="TXB68949.1"/>
    <property type="molecule type" value="Genomic_DNA"/>
</dbReference>
<keyword evidence="5 9" id="KW-0472">Membrane</keyword>
<dbReference type="SMART" id="SM00044">
    <property type="entry name" value="CYCc"/>
    <property type="match status" value="1"/>
</dbReference>
<dbReference type="SUPFAM" id="SSF55073">
    <property type="entry name" value="Nucleotide cyclase"/>
    <property type="match status" value="1"/>
</dbReference>
<dbReference type="GO" id="GO:0009190">
    <property type="term" value="P:cyclic nucleotide biosynthetic process"/>
    <property type="evidence" value="ECO:0007669"/>
    <property type="project" value="InterPro"/>
</dbReference>
<keyword evidence="3" id="KW-0547">Nucleotide-binding</keyword>
<keyword evidence="8" id="KW-0175">Coiled coil</keyword>
<protein>
    <submittedName>
        <fullName evidence="12">Adenylate/guanylate cyclase domain-containing protein</fullName>
    </submittedName>
</protein>
<feature type="domain" description="Guanylate cyclase" evidence="11">
    <location>
        <begin position="301"/>
        <end position="426"/>
    </location>
</feature>
<evidence type="ECO:0000256" key="9">
    <source>
        <dbReference type="SAM" id="Phobius"/>
    </source>
</evidence>
<feature type="chain" id="PRO_5022944049" evidence="10">
    <location>
        <begin position="22"/>
        <end position="483"/>
    </location>
</feature>
<dbReference type="GO" id="GO:0004016">
    <property type="term" value="F:adenylate cyclase activity"/>
    <property type="evidence" value="ECO:0007669"/>
    <property type="project" value="UniProtKB-ARBA"/>
</dbReference>
<comment type="subcellular location">
    <subcellularLocation>
        <location evidence="1">Membrane</location>
    </subcellularLocation>
</comment>
<comment type="caution">
    <text evidence="12">The sequence shown here is derived from an EMBL/GenBank/DDBJ whole genome shotgun (WGS) entry which is preliminary data.</text>
</comment>
<evidence type="ECO:0000256" key="2">
    <source>
        <dbReference type="ARBA" id="ARBA00022692"/>
    </source>
</evidence>
<dbReference type="PANTHER" id="PTHR11920:SF335">
    <property type="entry name" value="GUANYLATE CYCLASE"/>
    <property type="match status" value="1"/>
</dbReference>
<dbReference type="InterPro" id="IPR001054">
    <property type="entry name" value="A/G_cyclase"/>
</dbReference>
<evidence type="ECO:0000313" key="12">
    <source>
        <dbReference type="EMBL" id="TXB68949.1"/>
    </source>
</evidence>
<dbReference type="PROSITE" id="PS00452">
    <property type="entry name" value="GUANYLATE_CYCLASE_1"/>
    <property type="match status" value="1"/>
</dbReference>
<keyword evidence="10" id="KW-0732">Signal</keyword>
<dbReference type="GO" id="GO:0035556">
    <property type="term" value="P:intracellular signal transduction"/>
    <property type="evidence" value="ECO:0007669"/>
    <property type="project" value="InterPro"/>
</dbReference>
<evidence type="ECO:0000256" key="10">
    <source>
        <dbReference type="SAM" id="SignalP"/>
    </source>
</evidence>
<dbReference type="InterPro" id="IPR050401">
    <property type="entry name" value="Cyclic_nucleotide_synthase"/>
</dbReference>
<evidence type="ECO:0000256" key="7">
    <source>
        <dbReference type="RuleBase" id="RU000405"/>
    </source>
</evidence>
<evidence type="ECO:0000259" key="11">
    <source>
        <dbReference type="PROSITE" id="PS50125"/>
    </source>
</evidence>
<gene>
    <name evidence="12" type="ORF">FRY97_02460</name>
</gene>
<evidence type="ECO:0000256" key="4">
    <source>
        <dbReference type="ARBA" id="ARBA00022989"/>
    </source>
</evidence>
<dbReference type="OrthoDB" id="9806995at2"/>
<keyword evidence="4 9" id="KW-1133">Transmembrane helix</keyword>
<keyword evidence="2 9" id="KW-0812">Transmembrane</keyword>
<dbReference type="PROSITE" id="PS50125">
    <property type="entry name" value="GUANYLATE_CYCLASE_2"/>
    <property type="match status" value="1"/>
</dbReference>
<evidence type="ECO:0000256" key="3">
    <source>
        <dbReference type="ARBA" id="ARBA00022741"/>
    </source>
</evidence>
<dbReference type="Gene3D" id="3.30.70.1230">
    <property type="entry name" value="Nucleotide cyclase"/>
    <property type="match status" value="1"/>
</dbReference>